<gene>
    <name evidence="6" type="primary">rlmB</name>
    <name evidence="6" type="ORF">NZD86_02200</name>
</gene>
<dbReference type="CDD" id="cd18103">
    <property type="entry name" value="SpoU-like_RlmB"/>
    <property type="match status" value="1"/>
</dbReference>
<protein>
    <submittedName>
        <fullName evidence="6">23S rRNA (Guanosine(2251)-2'-O)-methyltransferase RlmB</fullName>
    </submittedName>
</protein>
<dbReference type="PANTHER" id="PTHR46429">
    <property type="entry name" value="23S RRNA (GUANOSINE-2'-O-)-METHYLTRANSFERASE RLMB"/>
    <property type="match status" value="1"/>
</dbReference>
<dbReference type="Proteomes" id="UP001164803">
    <property type="component" value="Chromosome"/>
</dbReference>
<dbReference type="Pfam" id="PF08032">
    <property type="entry name" value="SpoU_sub_bind"/>
    <property type="match status" value="1"/>
</dbReference>
<dbReference type="Gene3D" id="3.30.1330.30">
    <property type="match status" value="1"/>
</dbReference>
<dbReference type="InterPro" id="IPR029026">
    <property type="entry name" value="tRNA_m1G_MTases_N"/>
</dbReference>
<evidence type="ECO:0000313" key="7">
    <source>
        <dbReference type="Proteomes" id="UP001164803"/>
    </source>
</evidence>
<feature type="region of interest" description="Disordered" evidence="4">
    <location>
        <begin position="1"/>
        <end position="30"/>
    </location>
</feature>
<dbReference type="InterPro" id="IPR013123">
    <property type="entry name" value="SpoU_subst-bd"/>
</dbReference>
<feature type="compositionally biased region" description="Basic residues" evidence="4">
    <location>
        <begin position="1"/>
        <end position="14"/>
    </location>
</feature>
<comment type="similarity">
    <text evidence="1">Belongs to the class IV-like SAM-binding methyltransferase superfamily. RNA methyltransferase TrmH family.</text>
</comment>
<name>A0ABY6Z3P7_9BACL</name>
<evidence type="ECO:0000256" key="3">
    <source>
        <dbReference type="ARBA" id="ARBA00022679"/>
    </source>
</evidence>
<keyword evidence="2" id="KW-0489">Methyltransferase</keyword>
<dbReference type="PANTHER" id="PTHR46429:SF1">
    <property type="entry name" value="23S RRNA (GUANOSINE-2'-O-)-METHYLTRANSFERASE RLMB"/>
    <property type="match status" value="1"/>
</dbReference>
<proteinExistence type="inferred from homology"/>
<evidence type="ECO:0000259" key="5">
    <source>
        <dbReference type="SMART" id="SM00967"/>
    </source>
</evidence>
<organism evidence="6 7">
    <name type="scientific">Alicyclobacillus dauci</name>
    <dbReference type="NCBI Taxonomy" id="1475485"/>
    <lineage>
        <taxon>Bacteria</taxon>
        <taxon>Bacillati</taxon>
        <taxon>Bacillota</taxon>
        <taxon>Bacilli</taxon>
        <taxon>Bacillales</taxon>
        <taxon>Alicyclobacillaceae</taxon>
        <taxon>Alicyclobacillus</taxon>
    </lineage>
</organism>
<feature type="domain" description="RNA 2-O ribose methyltransferase substrate binding" evidence="5">
    <location>
        <begin position="32"/>
        <end position="105"/>
    </location>
</feature>
<dbReference type="InterPro" id="IPR004441">
    <property type="entry name" value="rRNA_MeTrfase_TrmH"/>
</dbReference>
<evidence type="ECO:0000313" key="6">
    <source>
        <dbReference type="EMBL" id="WAH37374.1"/>
    </source>
</evidence>
<evidence type="ECO:0000256" key="1">
    <source>
        <dbReference type="ARBA" id="ARBA00007228"/>
    </source>
</evidence>
<dbReference type="SUPFAM" id="SSF75217">
    <property type="entry name" value="alpha/beta knot"/>
    <property type="match status" value="1"/>
</dbReference>
<evidence type="ECO:0000256" key="2">
    <source>
        <dbReference type="ARBA" id="ARBA00022603"/>
    </source>
</evidence>
<reference evidence="6" key="1">
    <citation type="submission" date="2022-08" db="EMBL/GenBank/DDBJ databases">
        <title>Alicyclobacillus dauci DSM2870, complete genome.</title>
        <authorList>
            <person name="Wang Q."/>
            <person name="Cai R."/>
            <person name="Wang Z."/>
        </authorList>
    </citation>
    <scope>NUCLEOTIDE SEQUENCE</scope>
    <source>
        <strain evidence="6">DSM 28700</strain>
    </source>
</reference>
<dbReference type="SMART" id="SM00967">
    <property type="entry name" value="SpoU_sub_bind"/>
    <property type="match status" value="1"/>
</dbReference>
<dbReference type="Pfam" id="PF00588">
    <property type="entry name" value="SpoU_methylase"/>
    <property type="match status" value="1"/>
</dbReference>
<dbReference type="RefSeq" id="WP_268044857.1">
    <property type="nucleotide sequence ID" value="NZ_CP104064.1"/>
</dbReference>
<keyword evidence="7" id="KW-1185">Reference proteome</keyword>
<accession>A0ABY6Z3P7</accession>
<dbReference type="EMBL" id="CP104064">
    <property type="protein sequence ID" value="WAH37374.1"/>
    <property type="molecule type" value="Genomic_DNA"/>
</dbReference>
<sequence>MRRRTDRGEKQRRRPDRESRPAEVEEQTETQILKGRHPVATALQEGRPINKVMIAEGSTDGMQPIIARAKERGVVVQFVPRTRLDTIAGSTHQGVAAYVAPYAYAELEDIVARETGHAPLIVVLDGVTDPHNLGAIVRTAEAAGAQGVVIGRHRAAPLTETVAKAAAGALEYLPIARVANITQALDELKEAGYWVVGTALDADNRMVDVDYKQKTVIVIGSEGVGMHRLVKEHCDFLVTIPILGRVQSLNASVAAGVMLYEVVRQRT</sequence>
<dbReference type="InterPro" id="IPR029064">
    <property type="entry name" value="Ribosomal_eL30-like_sf"/>
</dbReference>
<dbReference type="SUPFAM" id="SSF55315">
    <property type="entry name" value="L30e-like"/>
    <property type="match status" value="1"/>
</dbReference>
<dbReference type="InterPro" id="IPR029028">
    <property type="entry name" value="Alpha/beta_knot_MTases"/>
</dbReference>
<dbReference type="Gene3D" id="3.40.1280.10">
    <property type="match status" value="1"/>
</dbReference>
<dbReference type="InterPro" id="IPR001537">
    <property type="entry name" value="SpoU_MeTrfase"/>
</dbReference>
<dbReference type="NCBIfam" id="TIGR00186">
    <property type="entry name" value="rRNA_methyl_3"/>
    <property type="match status" value="1"/>
</dbReference>
<keyword evidence="3" id="KW-0808">Transferase</keyword>
<evidence type="ECO:0000256" key="4">
    <source>
        <dbReference type="SAM" id="MobiDB-lite"/>
    </source>
</evidence>